<dbReference type="Pfam" id="PF14257">
    <property type="entry name" value="DUF4349"/>
    <property type="match status" value="1"/>
</dbReference>
<keyword evidence="2" id="KW-1133">Transmembrane helix</keyword>
<keyword evidence="2" id="KW-0812">Transmembrane</keyword>
<dbReference type="RefSeq" id="WP_309481808.1">
    <property type="nucleotide sequence ID" value="NZ_CP133720.1"/>
</dbReference>
<feature type="domain" description="DUF4349" evidence="3">
    <location>
        <begin position="67"/>
        <end position="267"/>
    </location>
</feature>
<protein>
    <submittedName>
        <fullName evidence="4">DUF4349 domain-containing protein</fullName>
    </submittedName>
</protein>
<feature type="transmembrane region" description="Helical" evidence="2">
    <location>
        <begin position="246"/>
        <end position="267"/>
    </location>
</feature>
<feature type="coiled-coil region" evidence="1">
    <location>
        <begin position="151"/>
        <end position="206"/>
    </location>
</feature>
<keyword evidence="1" id="KW-0175">Coiled coil</keyword>
<reference evidence="4" key="1">
    <citation type="submission" date="2023-09" db="EMBL/GenBank/DDBJ databases">
        <title>Undibacterium sp. 20NA77.5 isolated from freshwater.</title>
        <authorList>
            <person name="Le V."/>
            <person name="Ko S.-R."/>
            <person name="Ahn C.-Y."/>
            <person name="Oh H.-M."/>
        </authorList>
    </citation>
    <scope>NUCLEOTIDE SEQUENCE</scope>
    <source>
        <strain evidence="4">20NA77.5</strain>
    </source>
</reference>
<organism evidence="4 5">
    <name type="scientific">Undibacterium cyanobacteriorum</name>
    <dbReference type="NCBI Taxonomy" id="3073561"/>
    <lineage>
        <taxon>Bacteria</taxon>
        <taxon>Pseudomonadati</taxon>
        <taxon>Pseudomonadota</taxon>
        <taxon>Betaproteobacteria</taxon>
        <taxon>Burkholderiales</taxon>
        <taxon>Oxalobacteraceae</taxon>
        <taxon>Undibacterium</taxon>
    </lineage>
</organism>
<name>A0ABY9RGG3_9BURK</name>
<proteinExistence type="predicted"/>
<evidence type="ECO:0000256" key="1">
    <source>
        <dbReference type="SAM" id="Coils"/>
    </source>
</evidence>
<dbReference type="Proteomes" id="UP001181355">
    <property type="component" value="Chromosome"/>
</dbReference>
<keyword evidence="2" id="KW-0472">Membrane</keyword>
<evidence type="ECO:0000259" key="3">
    <source>
        <dbReference type="Pfam" id="PF14257"/>
    </source>
</evidence>
<evidence type="ECO:0000256" key="2">
    <source>
        <dbReference type="SAM" id="Phobius"/>
    </source>
</evidence>
<dbReference type="EMBL" id="CP133720">
    <property type="protein sequence ID" value="WMW80315.1"/>
    <property type="molecule type" value="Genomic_DNA"/>
</dbReference>
<keyword evidence="5" id="KW-1185">Reference proteome</keyword>
<gene>
    <name evidence="4" type="ORF">RF679_16945</name>
</gene>
<dbReference type="InterPro" id="IPR025645">
    <property type="entry name" value="DUF4349"/>
</dbReference>
<evidence type="ECO:0000313" key="4">
    <source>
        <dbReference type="EMBL" id="WMW80315.1"/>
    </source>
</evidence>
<evidence type="ECO:0000313" key="5">
    <source>
        <dbReference type="Proteomes" id="UP001181355"/>
    </source>
</evidence>
<accession>A0ABY9RGG3</accession>
<sequence>MPLSATYFFSASTKPKFFGTCLYALITASILSLCACSKAELGGAQTSKDPSATKTSSNHFLAYQHQVRLELEAERIGTVSAQLEKVCAAAVNEHCELLESQLNTGHGSSANLKFRASRAGIKSILLELEKLGKVIDQSTTAEDLAGPIGDTKKKQELLTDYRQRLEALRERAKNDVDALIKVNKELAQVQSDLEALNGKYAQLQQRVDTEILYVRLSSIEQSSFSAPLKNALHDFSSNLAQGSASAITGFAYLLPWSILLSLCFIVIRKVWRWRKDKKVPMK</sequence>